<reference evidence="1 2" key="1">
    <citation type="journal article" date="2008" name="Science">
        <title>The Physcomitrella genome reveals evolutionary insights into the conquest of land by plants.</title>
        <authorList>
            <person name="Rensing S."/>
            <person name="Lang D."/>
            <person name="Zimmer A."/>
            <person name="Terry A."/>
            <person name="Salamov A."/>
            <person name="Shapiro H."/>
            <person name="Nishiyama T."/>
            <person name="Perroud P.-F."/>
            <person name="Lindquist E."/>
            <person name="Kamisugi Y."/>
            <person name="Tanahashi T."/>
            <person name="Sakakibara K."/>
            <person name="Fujita T."/>
            <person name="Oishi K."/>
            <person name="Shin-I T."/>
            <person name="Kuroki Y."/>
            <person name="Toyoda A."/>
            <person name="Suzuki Y."/>
            <person name="Hashimoto A."/>
            <person name="Yamaguchi K."/>
            <person name="Sugano A."/>
            <person name="Kohara Y."/>
            <person name="Fujiyama A."/>
            <person name="Anterola A."/>
            <person name="Aoki S."/>
            <person name="Ashton N."/>
            <person name="Barbazuk W.B."/>
            <person name="Barker E."/>
            <person name="Bennetzen J."/>
            <person name="Bezanilla M."/>
            <person name="Blankenship R."/>
            <person name="Cho S.H."/>
            <person name="Dutcher S."/>
            <person name="Estelle M."/>
            <person name="Fawcett J.A."/>
            <person name="Gundlach H."/>
            <person name="Hanada K."/>
            <person name="Heyl A."/>
            <person name="Hicks K.A."/>
            <person name="Hugh J."/>
            <person name="Lohr M."/>
            <person name="Mayer K."/>
            <person name="Melkozernov A."/>
            <person name="Murata T."/>
            <person name="Nelson D."/>
            <person name="Pils B."/>
            <person name="Prigge M."/>
            <person name="Reiss B."/>
            <person name="Renner T."/>
            <person name="Rombauts S."/>
            <person name="Rushton P."/>
            <person name="Sanderfoot A."/>
            <person name="Schween G."/>
            <person name="Shiu S.-H."/>
            <person name="Stueber K."/>
            <person name="Theodoulou F.L."/>
            <person name="Tu H."/>
            <person name="Van de Peer Y."/>
            <person name="Verrier P.J."/>
            <person name="Waters E."/>
            <person name="Wood A."/>
            <person name="Yang L."/>
            <person name="Cove D."/>
            <person name="Cuming A."/>
            <person name="Hasebe M."/>
            <person name="Lucas S."/>
            <person name="Mishler D.B."/>
            <person name="Reski R."/>
            <person name="Grigoriev I."/>
            <person name="Quatrano R.S."/>
            <person name="Boore J.L."/>
        </authorList>
    </citation>
    <scope>NUCLEOTIDE SEQUENCE [LARGE SCALE GENOMIC DNA]</scope>
    <source>
        <strain evidence="1 2">cv. Gransden 2004</strain>
    </source>
</reference>
<name>A0A7I4A0A8_PHYPA</name>
<reference evidence="1" key="3">
    <citation type="submission" date="2020-12" db="UniProtKB">
        <authorList>
            <consortium name="EnsemblPlants"/>
        </authorList>
    </citation>
    <scope>IDENTIFICATION</scope>
</reference>
<dbReference type="EnsemblPlants" id="Pp3c10_20700V3.2">
    <property type="protein sequence ID" value="Pp3c10_20700V3.2"/>
    <property type="gene ID" value="Pp3c10_20700"/>
</dbReference>
<reference evidence="1 2" key="2">
    <citation type="journal article" date="2018" name="Plant J.">
        <title>The Physcomitrella patens chromosome-scale assembly reveals moss genome structure and evolution.</title>
        <authorList>
            <person name="Lang D."/>
            <person name="Ullrich K.K."/>
            <person name="Murat F."/>
            <person name="Fuchs J."/>
            <person name="Jenkins J."/>
            <person name="Haas F.B."/>
            <person name="Piednoel M."/>
            <person name="Gundlach H."/>
            <person name="Van Bel M."/>
            <person name="Meyberg R."/>
            <person name="Vives C."/>
            <person name="Morata J."/>
            <person name="Symeonidi A."/>
            <person name="Hiss M."/>
            <person name="Muchero W."/>
            <person name="Kamisugi Y."/>
            <person name="Saleh O."/>
            <person name="Blanc G."/>
            <person name="Decker E.L."/>
            <person name="van Gessel N."/>
            <person name="Grimwood J."/>
            <person name="Hayes R.D."/>
            <person name="Graham S.W."/>
            <person name="Gunter L.E."/>
            <person name="McDaniel S.F."/>
            <person name="Hoernstein S.N.W."/>
            <person name="Larsson A."/>
            <person name="Li F.W."/>
            <person name="Perroud P.F."/>
            <person name="Phillips J."/>
            <person name="Ranjan P."/>
            <person name="Rokshar D.S."/>
            <person name="Rothfels C.J."/>
            <person name="Schneider L."/>
            <person name="Shu S."/>
            <person name="Stevenson D.W."/>
            <person name="Thummler F."/>
            <person name="Tillich M."/>
            <person name="Villarreal Aguilar J.C."/>
            <person name="Widiez T."/>
            <person name="Wong G.K."/>
            <person name="Wymore A."/>
            <person name="Zhang Y."/>
            <person name="Zimmer A.D."/>
            <person name="Quatrano R.S."/>
            <person name="Mayer K.F.X."/>
            <person name="Goodstein D."/>
            <person name="Casacuberta J.M."/>
            <person name="Vandepoele K."/>
            <person name="Reski R."/>
            <person name="Cuming A.C."/>
            <person name="Tuskan G.A."/>
            <person name="Maumus F."/>
            <person name="Salse J."/>
            <person name="Schmutz J."/>
            <person name="Rensing S.A."/>
        </authorList>
    </citation>
    <scope>NUCLEOTIDE SEQUENCE [LARGE SCALE GENOMIC DNA]</scope>
    <source>
        <strain evidence="1 2">cv. Gransden 2004</strain>
    </source>
</reference>
<dbReference type="EMBL" id="ABEU02000010">
    <property type="status" value="NOT_ANNOTATED_CDS"/>
    <property type="molecule type" value="Genomic_DNA"/>
</dbReference>
<sequence>MPPAGSWGITLLLSKAADKFAVACS</sequence>
<evidence type="ECO:0000313" key="1">
    <source>
        <dbReference type="EnsemblPlants" id="Pp3c10_20700V3.2"/>
    </source>
</evidence>
<dbReference type="Gramene" id="Pp3c10_20700V3.2">
    <property type="protein sequence ID" value="Pp3c10_20700V3.2"/>
    <property type="gene ID" value="Pp3c10_20700"/>
</dbReference>
<dbReference type="AlphaFoldDB" id="A0A7I4A0A8"/>
<protein>
    <submittedName>
        <fullName evidence="1">Uncharacterized protein</fullName>
    </submittedName>
</protein>
<dbReference type="Proteomes" id="UP000006727">
    <property type="component" value="Chromosome 10"/>
</dbReference>
<keyword evidence="2" id="KW-1185">Reference proteome</keyword>
<proteinExistence type="predicted"/>
<organism evidence="1 2">
    <name type="scientific">Physcomitrium patens</name>
    <name type="common">Spreading-leaved earth moss</name>
    <name type="synonym">Physcomitrella patens</name>
    <dbReference type="NCBI Taxonomy" id="3218"/>
    <lineage>
        <taxon>Eukaryota</taxon>
        <taxon>Viridiplantae</taxon>
        <taxon>Streptophyta</taxon>
        <taxon>Embryophyta</taxon>
        <taxon>Bryophyta</taxon>
        <taxon>Bryophytina</taxon>
        <taxon>Bryopsida</taxon>
        <taxon>Funariidae</taxon>
        <taxon>Funariales</taxon>
        <taxon>Funariaceae</taxon>
        <taxon>Physcomitrium</taxon>
    </lineage>
</organism>
<accession>A0A7I4A0A8</accession>
<evidence type="ECO:0000313" key="2">
    <source>
        <dbReference type="Proteomes" id="UP000006727"/>
    </source>
</evidence>